<organism evidence="14 15">
    <name type="scientific">Methanothermococcus okinawensis</name>
    <dbReference type="NCBI Taxonomy" id="155863"/>
    <lineage>
        <taxon>Archaea</taxon>
        <taxon>Methanobacteriati</taxon>
        <taxon>Methanobacteriota</taxon>
        <taxon>Methanomada group</taxon>
        <taxon>Methanococci</taxon>
        <taxon>Methanococcales</taxon>
        <taxon>Methanococcaceae</taxon>
        <taxon>Methanothermococcus</taxon>
    </lineage>
</organism>
<dbReference type="Pfam" id="PF03484">
    <property type="entry name" value="B5"/>
    <property type="match status" value="1"/>
</dbReference>
<evidence type="ECO:0000256" key="1">
    <source>
        <dbReference type="ARBA" id="ARBA00001946"/>
    </source>
</evidence>
<dbReference type="InterPro" id="IPR020825">
    <property type="entry name" value="Phe-tRNA_synthase-like_B3/B4"/>
</dbReference>
<dbReference type="PROSITE" id="PS51483">
    <property type="entry name" value="B5"/>
    <property type="match status" value="1"/>
</dbReference>
<dbReference type="SMART" id="SM00874">
    <property type="entry name" value="B5"/>
    <property type="match status" value="1"/>
</dbReference>
<dbReference type="GO" id="GO:0006432">
    <property type="term" value="P:phenylalanyl-tRNA aminoacylation"/>
    <property type="evidence" value="ECO:0007669"/>
    <property type="project" value="UniProtKB-UniRule"/>
</dbReference>
<evidence type="ECO:0000313" key="15">
    <source>
        <dbReference type="Proteomes" id="UP000605144"/>
    </source>
</evidence>
<reference evidence="14" key="1">
    <citation type="journal article" date="2020" name="ISME J.">
        <title>Gammaproteobacteria mediating utilization of methyl-, sulfur- and petroleum organic compounds in deep ocean hydrothermal plumes.</title>
        <authorList>
            <person name="Zhou Z."/>
            <person name="Liu Y."/>
            <person name="Pan J."/>
            <person name="Cron B.R."/>
            <person name="Toner B.M."/>
            <person name="Anantharaman K."/>
            <person name="Breier J.A."/>
            <person name="Dick G.J."/>
            <person name="Li M."/>
        </authorList>
    </citation>
    <scope>NUCLEOTIDE SEQUENCE</scope>
    <source>
        <strain evidence="14">SZUA-1385</strain>
    </source>
</reference>
<feature type="binding site" evidence="12">
    <location>
        <position position="363"/>
    </location>
    <ligand>
        <name>Mg(2+)</name>
        <dbReference type="ChEBI" id="CHEBI:18420"/>
        <note>shared with alpha subunit</note>
    </ligand>
</feature>
<comment type="caution">
    <text evidence="14">The sequence shown here is derived from an EMBL/GenBank/DDBJ whole genome shotgun (WGS) entry which is preliminary data.</text>
</comment>
<keyword evidence="6 12" id="KW-0479">Metal-binding</keyword>
<comment type="cofactor">
    <cofactor evidence="1 12">
        <name>Mg(2+)</name>
        <dbReference type="ChEBI" id="CHEBI:18420"/>
    </cofactor>
</comment>
<evidence type="ECO:0000259" key="13">
    <source>
        <dbReference type="PROSITE" id="PS51483"/>
    </source>
</evidence>
<gene>
    <name evidence="12" type="primary">pheT</name>
    <name evidence="14" type="ORF">EYG76_04250</name>
</gene>
<dbReference type="InterPro" id="IPR045864">
    <property type="entry name" value="aa-tRNA-synth_II/BPL/LPL"/>
</dbReference>
<dbReference type="Pfam" id="PF03483">
    <property type="entry name" value="B3_4"/>
    <property type="match status" value="1"/>
</dbReference>
<evidence type="ECO:0000256" key="10">
    <source>
        <dbReference type="ARBA" id="ARBA00022917"/>
    </source>
</evidence>
<dbReference type="HAMAP" id="MF_00284">
    <property type="entry name" value="Phe_tRNA_synth_beta2"/>
    <property type="match status" value="1"/>
</dbReference>
<evidence type="ECO:0000256" key="9">
    <source>
        <dbReference type="ARBA" id="ARBA00022842"/>
    </source>
</evidence>
<evidence type="ECO:0000256" key="6">
    <source>
        <dbReference type="ARBA" id="ARBA00022723"/>
    </source>
</evidence>
<name>A0A832YUY4_9EURY</name>
<keyword evidence="7 12" id="KW-0547">Nucleotide-binding</keyword>
<dbReference type="InterPro" id="IPR041616">
    <property type="entry name" value="PheRS_beta_core"/>
</dbReference>
<evidence type="ECO:0000256" key="12">
    <source>
        <dbReference type="HAMAP-Rule" id="MF_00284"/>
    </source>
</evidence>
<evidence type="ECO:0000256" key="8">
    <source>
        <dbReference type="ARBA" id="ARBA00022840"/>
    </source>
</evidence>
<comment type="subcellular location">
    <subcellularLocation>
        <location evidence="2 12">Cytoplasm</location>
    </subcellularLocation>
</comment>
<dbReference type="CDD" id="cd00769">
    <property type="entry name" value="PheRS_beta_core"/>
    <property type="match status" value="1"/>
</dbReference>
<feature type="binding site" evidence="12">
    <location>
        <position position="364"/>
    </location>
    <ligand>
        <name>Mg(2+)</name>
        <dbReference type="ChEBI" id="CHEBI:18420"/>
        <note>shared with alpha subunit</note>
    </ligand>
</feature>
<dbReference type="SUPFAM" id="SSF46955">
    <property type="entry name" value="Putative DNA-binding domain"/>
    <property type="match status" value="2"/>
</dbReference>
<dbReference type="GO" id="GO:0009328">
    <property type="term" value="C:phenylalanine-tRNA ligase complex"/>
    <property type="evidence" value="ECO:0007669"/>
    <property type="project" value="TreeGrafter"/>
</dbReference>
<dbReference type="InterPro" id="IPR009061">
    <property type="entry name" value="DNA-bd_dom_put_sf"/>
</dbReference>
<dbReference type="Proteomes" id="UP000605144">
    <property type="component" value="Unassembled WGS sequence"/>
</dbReference>
<dbReference type="Gene3D" id="3.30.56.10">
    <property type="match status" value="2"/>
</dbReference>
<keyword evidence="8 12" id="KW-0067">ATP-binding</keyword>
<dbReference type="NCBIfam" id="TIGR00471">
    <property type="entry name" value="pheT_arch"/>
    <property type="match status" value="1"/>
</dbReference>
<dbReference type="GO" id="GO:0004826">
    <property type="term" value="F:phenylalanine-tRNA ligase activity"/>
    <property type="evidence" value="ECO:0007669"/>
    <property type="project" value="UniProtKB-UniRule"/>
</dbReference>
<dbReference type="SMART" id="SM00873">
    <property type="entry name" value="B3_4"/>
    <property type="match status" value="1"/>
</dbReference>
<dbReference type="Gene3D" id="3.50.40.10">
    <property type="entry name" value="Phenylalanyl-trna Synthetase, Chain B, domain 3"/>
    <property type="match status" value="1"/>
</dbReference>
<dbReference type="GO" id="GO:0003723">
    <property type="term" value="F:RNA binding"/>
    <property type="evidence" value="ECO:0007669"/>
    <property type="project" value="InterPro"/>
</dbReference>
<dbReference type="InterPro" id="IPR040659">
    <property type="entry name" value="PhetRS_B1"/>
</dbReference>
<dbReference type="PANTHER" id="PTHR10947:SF0">
    <property type="entry name" value="PHENYLALANINE--TRNA LIGASE BETA SUBUNIT"/>
    <property type="match status" value="1"/>
</dbReference>
<dbReference type="GO" id="GO:0005524">
    <property type="term" value="F:ATP binding"/>
    <property type="evidence" value="ECO:0007669"/>
    <property type="project" value="UniProtKB-UniRule"/>
</dbReference>
<dbReference type="EC" id="6.1.1.20" evidence="12"/>
<keyword evidence="9 12" id="KW-0460">Magnesium</keyword>
<feature type="domain" description="B5" evidence="13">
    <location>
        <begin position="299"/>
        <end position="376"/>
    </location>
</feature>
<evidence type="ECO:0000256" key="7">
    <source>
        <dbReference type="ARBA" id="ARBA00022741"/>
    </source>
</evidence>
<dbReference type="InterPro" id="IPR022918">
    <property type="entry name" value="Phe_tRNA_ligase_beta2_arc"/>
</dbReference>
<proteinExistence type="inferred from homology"/>
<keyword evidence="4 12" id="KW-0963">Cytoplasm</keyword>
<dbReference type="EMBL" id="DQSV01000084">
    <property type="protein sequence ID" value="HIP17493.1"/>
    <property type="molecule type" value="Genomic_DNA"/>
</dbReference>
<dbReference type="AlphaFoldDB" id="A0A832YUY4"/>
<dbReference type="GO" id="GO:0000287">
    <property type="term" value="F:magnesium ion binding"/>
    <property type="evidence" value="ECO:0007669"/>
    <property type="project" value="InterPro"/>
</dbReference>
<protein>
    <recommendedName>
        <fullName evidence="12">Phenylalanine--tRNA ligase beta subunit</fullName>
        <ecNumber evidence="12">6.1.1.20</ecNumber>
    </recommendedName>
    <alternativeName>
        <fullName evidence="12">Phenylalanyl-tRNA synthetase beta subunit</fullName>
        <shortName evidence="12">PheRS</shortName>
    </alternativeName>
</protein>
<sequence>MPTVNVIKRDLENLINMSISDNTINEKFPMMGIEVEGIYEEVKNNKNEKIIQFSVNPDRPDYLSVEGIARGFRGFIGIEMGMPKYHAQDSHVEFFVEEVKNRPYCAFAIVKNIPMNDYVLESIINLQEKLHWTIGRDRKKVAIGIHDLDKVTPPFYYKEVSGEEIKFEPLGWDKEATPKEILNKHEKGIKYAHLIPEDRYPIILDKNGNVLSMPPIINGNLTKVTNETKNILIDVTGWEIQAIENTLNILVCALADRGGKIYSIKLNKLNNKENNAMDNGKGDSNNDNLIQNTIIYPNLTPEIHEVSVDYINKRLGLNLNPGEIIGALRRARMDGEYNYEKNSIMVQVPPYRIDILHGVDFTEEVAIHHGYNRFVGNFPNVPTIGEKHPLEKKLEYIRNIMIGHGFFEVINLTLSNEEVLFKKMNMEVGDKEYIEVLKPASIEHRVVRSWILPLLMETLHINKHNELPQSIFEVGDVVILDNCEKSLTVCKNITKLAFVITHPSANFNEVKSYGESILLELGIEYRLENYNHPSFIPGRCAKIINLKNNKIIGYFGEIHPEVILNFQLEHPVVGFEMEIYL</sequence>
<dbReference type="FunFam" id="3.50.40.10:FF:000003">
    <property type="entry name" value="Phenylalanine--tRNA ligase beta subunit"/>
    <property type="match status" value="1"/>
</dbReference>
<evidence type="ECO:0000256" key="5">
    <source>
        <dbReference type="ARBA" id="ARBA00022598"/>
    </source>
</evidence>
<dbReference type="Gene3D" id="3.30.930.10">
    <property type="entry name" value="Bira Bifunctional Protein, Domain 2"/>
    <property type="match status" value="1"/>
</dbReference>
<evidence type="ECO:0000313" key="14">
    <source>
        <dbReference type="EMBL" id="HIP17493.1"/>
    </source>
</evidence>
<dbReference type="InterPro" id="IPR005146">
    <property type="entry name" value="B3/B4_tRNA-bd"/>
</dbReference>
<evidence type="ECO:0000256" key="11">
    <source>
        <dbReference type="ARBA" id="ARBA00023146"/>
    </source>
</evidence>
<dbReference type="SUPFAM" id="SSF55681">
    <property type="entry name" value="Class II aaRS and biotin synthetases"/>
    <property type="match status" value="1"/>
</dbReference>
<dbReference type="Pfam" id="PF17759">
    <property type="entry name" value="tRNA_synthFbeta"/>
    <property type="match status" value="1"/>
</dbReference>
<comment type="similarity">
    <text evidence="3 12">Belongs to the phenylalanyl-tRNA synthetase beta subunit family. Type 2 subfamily.</text>
</comment>
<feature type="binding site" evidence="12">
    <location>
        <position position="354"/>
    </location>
    <ligand>
        <name>Mg(2+)</name>
        <dbReference type="ChEBI" id="CHEBI:18420"/>
        <note>shared with alpha subunit</note>
    </ligand>
</feature>
<dbReference type="Pfam" id="PF18262">
    <property type="entry name" value="PhetRS_B1"/>
    <property type="match status" value="1"/>
</dbReference>
<evidence type="ECO:0000256" key="4">
    <source>
        <dbReference type="ARBA" id="ARBA00022490"/>
    </source>
</evidence>
<dbReference type="PANTHER" id="PTHR10947">
    <property type="entry name" value="PHENYLALANYL-TRNA SYNTHETASE BETA CHAIN AND LEUCINE-RICH REPEAT-CONTAINING PROTEIN 47"/>
    <property type="match status" value="1"/>
</dbReference>
<dbReference type="InterPro" id="IPR005147">
    <property type="entry name" value="tRNA_synthase_B5-dom"/>
</dbReference>
<evidence type="ECO:0000256" key="2">
    <source>
        <dbReference type="ARBA" id="ARBA00004496"/>
    </source>
</evidence>
<keyword evidence="10 12" id="KW-0648">Protein biosynthesis</keyword>
<keyword evidence="11 12" id="KW-0030">Aminoacyl-tRNA synthetase</keyword>
<feature type="binding site" evidence="12">
    <location>
        <position position="360"/>
    </location>
    <ligand>
        <name>Mg(2+)</name>
        <dbReference type="ChEBI" id="CHEBI:18420"/>
        <note>shared with alpha subunit</note>
    </ligand>
</feature>
<dbReference type="InterPro" id="IPR045060">
    <property type="entry name" value="Phe-tRNA-ligase_IIc_bsu"/>
</dbReference>
<keyword evidence="5 12" id="KW-0436">Ligase</keyword>
<comment type="catalytic activity">
    <reaction evidence="12">
        <text>tRNA(Phe) + L-phenylalanine + ATP = L-phenylalanyl-tRNA(Phe) + AMP + diphosphate + H(+)</text>
        <dbReference type="Rhea" id="RHEA:19413"/>
        <dbReference type="Rhea" id="RHEA-COMP:9668"/>
        <dbReference type="Rhea" id="RHEA-COMP:9699"/>
        <dbReference type="ChEBI" id="CHEBI:15378"/>
        <dbReference type="ChEBI" id="CHEBI:30616"/>
        <dbReference type="ChEBI" id="CHEBI:33019"/>
        <dbReference type="ChEBI" id="CHEBI:58095"/>
        <dbReference type="ChEBI" id="CHEBI:78442"/>
        <dbReference type="ChEBI" id="CHEBI:78531"/>
        <dbReference type="ChEBI" id="CHEBI:456215"/>
        <dbReference type="EC" id="6.1.1.20"/>
    </reaction>
</comment>
<comment type="subunit">
    <text evidence="12">Tetramer of two alpha and two beta subunits.</text>
</comment>
<evidence type="ECO:0000256" key="3">
    <source>
        <dbReference type="ARBA" id="ARBA00007438"/>
    </source>
</evidence>
<accession>A0A832YUY4</accession>
<dbReference type="InterPro" id="IPR004531">
    <property type="entry name" value="Phe-tRNA-synth_IIc_bsu_arc_euk"/>
</dbReference>